<sequence>MIRPNVDYHIKQCDLHPHSSDNSVIITVDTLSDDDIQLFPSVLIHISLRNLGLPYIRDLIQGQLIRRRWLGPEISMTATQLGFSSTELLRDPLVGHHWFFVHRQNRYSTPIEIQVLSRMVQRGKMNKDDLTSPKMETESCLICLDNFVFDDGSSSKHGVPTRMTCSHVFHDGCLLEWFQRKDTCPLCRTLL</sequence>
<proteinExistence type="predicted"/>
<evidence type="ECO:0000256" key="4">
    <source>
        <dbReference type="PROSITE-ProRule" id="PRU00175"/>
    </source>
</evidence>
<protein>
    <recommendedName>
        <fullName evidence="5">RING-type domain-containing protein</fullName>
    </recommendedName>
</protein>
<dbReference type="PROSITE" id="PS50089">
    <property type="entry name" value="ZF_RING_2"/>
    <property type="match status" value="1"/>
</dbReference>
<dbReference type="PANTHER" id="PTHR22763">
    <property type="entry name" value="RING ZINC FINGER PROTEIN"/>
    <property type="match status" value="1"/>
</dbReference>
<dbReference type="Pfam" id="PF13639">
    <property type="entry name" value="zf-RING_2"/>
    <property type="match status" value="1"/>
</dbReference>
<reference evidence="6 7" key="1">
    <citation type="submission" date="2020-02" db="EMBL/GenBank/DDBJ databases">
        <authorList>
            <person name="Ma Q."/>
            <person name="Huang Y."/>
            <person name="Song X."/>
            <person name="Pei D."/>
        </authorList>
    </citation>
    <scope>NUCLEOTIDE SEQUENCE [LARGE SCALE GENOMIC DNA]</scope>
    <source>
        <strain evidence="6">Sxm20200214</strain>
        <tissue evidence="6">Leaf</tissue>
    </source>
</reference>
<dbReference type="SUPFAM" id="SSF57850">
    <property type="entry name" value="RING/U-box"/>
    <property type="match status" value="1"/>
</dbReference>
<evidence type="ECO:0000313" key="7">
    <source>
        <dbReference type="Proteomes" id="UP000886595"/>
    </source>
</evidence>
<evidence type="ECO:0000256" key="1">
    <source>
        <dbReference type="ARBA" id="ARBA00022723"/>
    </source>
</evidence>
<evidence type="ECO:0000313" key="6">
    <source>
        <dbReference type="EMBL" id="KAG2331476.1"/>
    </source>
</evidence>
<dbReference type="EMBL" id="JAAMPC010000001">
    <property type="protein sequence ID" value="KAG2331476.1"/>
    <property type="molecule type" value="Genomic_DNA"/>
</dbReference>
<keyword evidence="2 4" id="KW-0863">Zinc-finger</keyword>
<gene>
    <name evidence="6" type="ORF">Bca52824_002656</name>
</gene>
<dbReference type="GO" id="GO:0012505">
    <property type="term" value="C:endomembrane system"/>
    <property type="evidence" value="ECO:0007669"/>
    <property type="project" value="TreeGrafter"/>
</dbReference>
<dbReference type="InterPro" id="IPR050731">
    <property type="entry name" value="HRD1_E3_ubiq-ligases"/>
</dbReference>
<dbReference type="OrthoDB" id="8062037at2759"/>
<keyword evidence="3" id="KW-0862">Zinc</keyword>
<dbReference type="Gene3D" id="3.30.40.10">
    <property type="entry name" value="Zinc/RING finger domain, C3HC4 (zinc finger)"/>
    <property type="match status" value="1"/>
</dbReference>
<dbReference type="InterPro" id="IPR013083">
    <property type="entry name" value="Znf_RING/FYVE/PHD"/>
</dbReference>
<dbReference type="GO" id="GO:0043161">
    <property type="term" value="P:proteasome-mediated ubiquitin-dependent protein catabolic process"/>
    <property type="evidence" value="ECO:0007669"/>
    <property type="project" value="TreeGrafter"/>
</dbReference>
<dbReference type="SMART" id="SM00184">
    <property type="entry name" value="RING"/>
    <property type="match status" value="1"/>
</dbReference>
<feature type="domain" description="RING-type" evidence="5">
    <location>
        <begin position="140"/>
        <end position="188"/>
    </location>
</feature>
<accession>A0A8X7WL42</accession>
<evidence type="ECO:0000256" key="3">
    <source>
        <dbReference type="ARBA" id="ARBA00022833"/>
    </source>
</evidence>
<dbReference type="AlphaFoldDB" id="A0A8X7WL42"/>
<name>A0A8X7WL42_BRACI</name>
<comment type="caution">
    <text evidence="6">The sequence shown here is derived from an EMBL/GenBank/DDBJ whole genome shotgun (WGS) entry which is preliminary data.</text>
</comment>
<keyword evidence="1" id="KW-0479">Metal-binding</keyword>
<dbReference type="PANTHER" id="PTHR22763:SF192">
    <property type="entry name" value="RING-TYPE DOMAIN-CONTAINING PROTEIN"/>
    <property type="match status" value="1"/>
</dbReference>
<dbReference type="GO" id="GO:0061630">
    <property type="term" value="F:ubiquitin protein ligase activity"/>
    <property type="evidence" value="ECO:0007669"/>
    <property type="project" value="TreeGrafter"/>
</dbReference>
<organism evidence="6 7">
    <name type="scientific">Brassica carinata</name>
    <name type="common">Ethiopian mustard</name>
    <name type="synonym">Abyssinian cabbage</name>
    <dbReference type="NCBI Taxonomy" id="52824"/>
    <lineage>
        <taxon>Eukaryota</taxon>
        <taxon>Viridiplantae</taxon>
        <taxon>Streptophyta</taxon>
        <taxon>Embryophyta</taxon>
        <taxon>Tracheophyta</taxon>
        <taxon>Spermatophyta</taxon>
        <taxon>Magnoliopsida</taxon>
        <taxon>eudicotyledons</taxon>
        <taxon>Gunneridae</taxon>
        <taxon>Pentapetalae</taxon>
        <taxon>rosids</taxon>
        <taxon>malvids</taxon>
        <taxon>Brassicales</taxon>
        <taxon>Brassicaceae</taxon>
        <taxon>Brassiceae</taxon>
        <taxon>Brassica</taxon>
    </lineage>
</organism>
<dbReference type="Proteomes" id="UP000886595">
    <property type="component" value="Unassembled WGS sequence"/>
</dbReference>
<dbReference type="InterPro" id="IPR001841">
    <property type="entry name" value="Znf_RING"/>
</dbReference>
<evidence type="ECO:0000259" key="5">
    <source>
        <dbReference type="PROSITE" id="PS50089"/>
    </source>
</evidence>
<evidence type="ECO:0000256" key="2">
    <source>
        <dbReference type="ARBA" id="ARBA00022771"/>
    </source>
</evidence>
<keyword evidence="7" id="KW-1185">Reference proteome</keyword>
<dbReference type="GO" id="GO:0008270">
    <property type="term" value="F:zinc ion binding"/>
    <property type="evidence" value="ECO:0007669"/>
    <property type="project" value="UniProtKB-KW"/>
</dbReference>